<feature type="region of interest" description="Disordered" evidence="1">
    <location>
        <begin position="496"/>
        <end position="516"/>
    </location>
</feature>
<feature type="compositionally biased region" description="Low complexity" evidence="1">
    <location>
        <begin position="94"/>
        <end position="104"/>
    </location>
</feature>
<keyword evidence="3" id="KW-1185">Reference proteome</keyword>
<sequence length="566" mass="63769">MQAKVIGFMSKMQRFKYSAVRILHQEHSNAVLDMAHRGSTFYDPSQVQSRSSYWLAQASCLVAIITEGTKFEPEFENAPVIQGACTNPIHKSDSVLPSTSSSPEDSTERSPYTQSPVSETSAVSNITSTVATSDVPTTPPLLPSPISNGYPSSKPNPRWDDLEPLPMDRFNSIVDLIFDPNIVNISHRRAIINCARYVSASIDESFQKSVSTQEPVNLEFFADFQTRYTIETGPYLTMLTPIRRVDDGSELLPKEQAFAGDIISKAIPPPKRLLNYFQALLWYRCMSDLIHLYNRIRSRHVDVSPRRREPQSLDKTTHASDIYPFCCKAHSLVFTTQYPINIVPYPIRAGFRRVVRIVQSISQKSILSGTVIGQSGSTRAVGRRIQSVGSSKRLNFCNGSAQPPAQTLLNHKRSTPIDDELVQRRYQIEEQTRQDNQVKQELLGLCHMACGLFLIDLQSSDGPSTIMSLLRQGTPWNKGIWREGEWQHDFINQQHYAHQGSDSGPQEGSRFQSNNDPRDMGRWQKLCIAAIQFLAHEDLAWGGNRANAELSRLRATSNANAWVYYE</sequence>
<accession>A0A9P6T3B7</accession>
<dbReference type="EMBL" id="JAAAID010000143">
    <property type="protein sequence ID" value="KAG0021717.1"/>
    <property type="molecule type" value="Genomic_DNA"/>
</dbReference>
<gene>
    <name evidence="2" type="ORF">BGZ80_001835</name>
</gene>
<evidence type="ECO:0000313" key="2">
    <source>
        <dbReference type="EMBL" id="KAG0021717.1"/>
    </source>
</evidence>
<evidence type="ECO:0000256" key="1">
    <source>
        <dbReference type="SAM" id="MobiDB-lite"/>
    </source>
</evidence>
<name>A0A9P6T3B7_9FUNG</name>
<dbReference type="Proteomes" id="UP000703661">
    <property type="component" value="Unassembled WGS sequence"/>
</dbReference>
<organism evidence="2 3">
    <name type="scientific">Entomortierella chlamydospora</name>
    <dbReference type="NCBI Taxonomy" id="101097"/>
    <lineage>
        <taxon>Eukaryota</taxon>
        <taxon>Fungi</taxon>
        <taxon>Fungi incertae sedis</taxon>
        <taxon>Mucoromycota</taxon>
        <taxon>Mortierellomycotina</taxon>
        <taxon>Mortierellomycetes</taxon>
        <taxon>Mortierellales</taxon>
        <taxon>Mortierellaceae</taxon>
        <taxon>Entomortierella</taxon>
    </lineage>
</organism>
<feature type="compositionally biased region" description="Polar residues" evidence="1">
    <location>
        <begin position="111"/>
        <end position="135"/>
    </location>
</feature>
<protein>
    <submittedName>
        <fullName evidence="2">Uncharacterized protein</fullName>
    </submittedName>
</protein>
<comment type="caution">
    <text evidence="2">The sequence shown here is derived from an EMBL/GenBank/DDBJ whole genome shotgun (WGS) entry which is preliminary data.</text>
</comment>
<proteinExistence type="predicted"/>
<feature type="region of interest" description="Disordered" evidence="1">
    <location>
        <begin position="91"/>
        <end position="157"/>
    </location>
</feature>
<feature type="compositionally biased region" description="Polar residues" evidence="1">
    <location>
        <begin position="496"/>
        <end position="515"/>
    </location>
</feature>
<dbReference type="AlphaFoldDB" id="A0A9P6T3B7"/>
<reference evidence="2" key="1">
    <citation type="journal article" date="2020" name="Fungal Divers.">
        <title>Resolving the Mortierellaceae phylogeny through synthesis of multi-gene phylogenetics and phylogenomics.</title>
        <authorList>
            <person name="Vandepol N."/>
            <person name="Liber J."/>
            <person name="Desiro A."/>
            <person name="Na H."/>
            <person name="Kennedy M."/>
            <person name="Barry K."/>
            <person name="Grigoriev I.V."/>
            <person name="Miller A.N."/>
            <person name="O'Donnell K."/>
            <person name="Stajich J.E."/>
            <person name="Bonito G."/>
        </authorList>
    </citation>
    <scope>NUCLEOTIDE SEQUENCE</scope>
    <source>
        <strain evidence="2">NRRL 2769</strain>
    </source>
</reference>
<evidence type="ECO:0000313" key="3">
    <source>
        <dbReference type="Proteomes" id="UP000703661"/>
    </source>
</evidence>